<proteinExistence type="predicted"/>
<dbReference type="SUPFAM" id="SSF53756">
    <property type="entry name" value="UDP-Glycosyltransferase/glycogen phosphorylase"/>
    <property type="match status" value="1"/>
</dbReference>
<organism evidence="2 3">
    <name type="scientific">Methylobrevis pamukkalensis</name>
    <dbReference type="NCBI Taxonomy" id="1439726"/>
    <lineage>
        <taxon>Bacteria</taxon>
        <taxon>Pseudomonadati</taxon>
        <taxon>Pseudomonadota</taxon>
        <taxon>Alphaproteobacteria</taxon>
        <taxon>Hyphomicrobiales</taxon>
        <taxon>Pleomorphomonadaceae</taxon>
        <taxon>Methylobrevis</taxon>
    </lineage>
</organism>
<dbReference type="InterPro" id="IPR055259">
    <property type="entry name" value="YkvP/CgeB_Glyco_trans-like"/>
</dbReference>
<evidence type="ECO:0000313" key="2">
    <source>
        <dbReference type="EMBL" id="ODN68561.1"/>
    </source>
</evidence>
<dbReference type="Pfam" id="PF13524">
    <property type="entry name" value="Glyco_trans_1_2"/>
    <property type="match status" value="1"/>
</dbReference>
<dbReference type="AlphaFoldDB" id="A0A1E3GZ12"/>
<evidence type="ECO:0000259" key="1">
    <source>
        <dbReference type="Pfam" id="PF13524"/>
    </source>
</evidence>
<name>A0A1E3GZ12_9HYPH</name>
<protein>
    <recommendedName>
        <fullName evidence="1">Spore protein YkvP/CgeB glycosyl transferase-like domain-containing protein</fullName>
    </recommendedName>
</protein>
<dbReference type="Gene3D" id="3.40.50.2000">
    <property type="entry name" value="Glycogen Phosphorylase B"/>
    <property type="match status" value="1"/>
</dbReference>
<reference evidence="2 3" key="1">
    <citation type="submission" date="2016-07" db="EMBL/GenBank/DDBJ databases">
        <title>Draft Genome Sequence of Methylobrevis pamukkalensis PK2.</title>
        <authorList>
            <person name="Vasilenko O.V."/>
            <person name="Doronina N.V."/>
            <person name="Shmareva M.N."/>
            <person name="Tarlachkov S.V."/>
            <person name="Mustakhimov I."/>
            <person name="Trotsenko Y.A."/>
        </authorList>
    </citation>
    <scope>NUCLEOTIDE SEQUENCE [LARGE SCALE GENOMIC DNA]</scope>
    <source>
        <strain evidence="2 3">PK2</strain>
    </source>
</reference>
<comment type="caution">
    <text evidence="2">The sequence shown here is derived from an EMBL/GenBank/DDBJ whole genome shotgun (WGS) entry which is preliminary data.</text>
</comment>
<evidence type="ECO:0000313" key="3">
    <source>
        <dbReference type="Proteomes" id="UP000094622"/>
    </source>
</evidence>
<dbReference type="EMBL" id="MCRJ01000159">
    <property type="protein sequence ID" value="ODN68561.1"/>
    <property type="molecule type" value="Genomic_DNA"/>
</dbReference>
<dbReference type="Proteomes" id="UP000094622">
    <property type="component" value="Unassembled WGS sequence"/>
</dbReference>
<accession>A0A1E3GZ12</accession>
<keyword evidence="3" id="KW-1185">Reference proteome</keyword>
<dbReference type="OrthoDB" id="7593532at2"/>
<feature type="domain" description="Spore protein YkvP/CgeB glycosyl transferase-like" evidence="1">
    <location>
        <begin position="212"/>
        <end position="357"/>
    </location>
</feature>
<dbReference type="RefSeq" id="WP_069308290.1">
    <property type="nucleotide sequence ID" value="NZ_MCRJ01000159.1"/>
</dbReference>
<sequence length="389" mass="42204">MSRSLPGSRLLSAVFRRPGPPRLLFVANGMVPTLQFSFVHPLAPLEQAGLVDLRFLFEPTIDERIAEGSLGPLMGEIAPDLVVFCRYSGAGTEEIMAAVRKRGGKVITHLDDDLLDVPKSIGAVKHAFHNDPARLATVRRLMADSDAVYFSNAVLAARMTAKQPVRRAVVSGIINALPCLRLPARGPTRRIGYMGFDHAADFALVAGALARLLDRRPEVGFDVFGPIPIPPSLARFADRIRVFGPVGGYDAFVRRLASLEWDVGICPLVRDDFNLVKSDIKWLEYTACGMATVASADTVYDTVCADGCGLLARTEAEWFDGLDGLVADPDARYRMALRAQRRLIDAYSPGHLRAQVLALLAGVDPRLAGLGENFVRRSATAPEAQRSGS</sequence>
<gene>
    <name evidence="2" type="ORF">A6302_04137</name>
</gene>